<dbReference type="HOGENOM" id="CLU_023613_1_0_1"/>
<feature type="domain" description="Mmc1 C-terminal" evidence="1">
    <location>
        <begin position="373"/>
        <end position="572"/>
    </location>
</feature>
<dbReference type="PANTHER" id="PTHR38644">
    <property type="entry name" value="EXPRESSED PROTEIN"/>
    <property type="match status" value="1"/>
</dbReference>
<gene>
    <name evidence="2" type="ORF">VHEMI05591</name>
</gene>
<dbReference type="STRING" id="1531966.A0A0A1TH20"/>
<evidence type="ECO:0000313" key="3">
    <source>
        <dbReference type="Proteomes" id="UP000039046"/>
    </source>
</evidence>
<evidence type="ECO:0000313" key="2">
    <source>
        <dbReference type="EMBL" id="CEJ89765.1"/>
    </source>
</evidence>
<protein>
    <recommendedName>
        <fullName evidence="1">Mmc1 C-terminal domain-containing protein</fullName>
    </recommendedName>
</protein>
<sequence>MAPQRPLLGQSGQMRAISRAATRRAAQSCPKCTVAASPARPTLLARKTMPSSRYESTSKDARLELQNALNQLNKHLPNAMNLSRLQLALQGLQKPAGQEIIRIAVLGLGDTTIVARKLLRAILSDPLTDEQPWETQLDGYDPNVPLVVRVGPTGSYGSTLEFARHNPVEELHISSPQFNNLNLEFLVLNVNAVASPSQAGADSAVEEAILVPSVDIASAQDRVSPMTTPVHQAIVVGENFGGAVQLANLPIEHLSQSIIGAVDMPKITTDQLHGHFKVVDVTQAQEAVRLFRQGPQNAVQYEKLWFASNLPAITTWLRQSSASPDRQTKPAMKHLLTSLVESANASVKEQEAELEAMIDAPKMSDAVTAAMEAGLSDWSRAAHAELQSEMDKAFAGRRWRKLGWWKLFWRVDDVGMLTNDILSQRFLPTSENNLIHLAGRIAEQRGSVPLYSQPVSETSQSSKEPTDRALAPLAPKSLPRWPGHIGFTRRYLKDETIPALQALAQRLVVQSLGTSTISATLAGLLYVSSFSTTFYEVGAVAALGIVYGLGRMQKKWEAAREYWEGEVREEGRKAVRGTEQSVIKALSSDAEIPEHLAADISAAKELVEKASDALSKMK</sequence>
<evidence type="ECO:0000259" key="1">
    <source>
        <dbReference type="Pfam" id="PF23868"/>
    </source>
</evidence>
<reference evidence="2 3" key="1">
    <citation type="journal article" date="2015" name="Genome Announc.">
        <title>Draft Genome Sequence and Gene Annotation of the Entomopathogenic Fungus Verticillium hemipterigenum.</title>
        <authorList>
            <person name="Horn F."/>
            <person name="Habel A."/>
            <person name="Scharf D.H."/>
            <person name="Dworschak J."/>
            <person name="Brakhage A.A."/>
            <person name="Guthke R."/>
            <person name="Hertweck C."/>
            <person name="Linde J."/>
        </authorList>
    </citation>
    <scope>NUCLEOTIDE SEQUENCE [LARGE SCALE GENOMIC DNA]</scope>
</reference>
<name>A0A0A1TH20_9HYPO</name>
<dbReference type="PANTHER" id="PTHR38644:SF1">
    <property type="entry name" value="EXPRESSED PROTEIN"/>
    <property type="match status" value="1"/>
</dbReference>
<dbReference type="Pfam" id="PF23867">
    <property type="entry name" value="Mmc1_N"/>
    <property type="match status" value="1"/>
</dbReference>
<dbReference type="AlphaFoldDB" id="A0A0A1TH20"/>
<organism evidence="2 3">
    <name type="scientific">[Torrubiella] hemipterigena</name>
    <dbReference type="NCBI Taxonomy" id="1531966"/>
    <lineage>
        <taxon>Eukaryota</taxon>
        <taxon>Fungi</taxon>
        <taxon>Dikarya</taxon>
        <taxon>Ascomycota</taxon>
        <taxon>Pezizomycotina</taxon>
        <taxon>Sordariomycetes</taxon>
        <taxon>Hypocreomycetidae</taxon>
        <taxon>Hypocreales</taxon>
        <taxon>Clavicipitaceae</taxon>
        <taxon>Clavicipitaceae incertae sedis</taxon>
        <taxon>'Torrubiella' clade</taxon>
    </lineage>
</organism>
<dbReference type="InterPro" id="IPR056196">
    <property type="entry name" value="Mmc1_C"/>
</dbReference>
<accession>A0A0A1TH20</accession>
<dbReference type="EMBL" id="CDHN01000003">
    <property type="protein sequence ID" value="CEJ89765.1"/>
    <property type="molecule type" value="Genomic_DNA"/>
</dbReference>
<proteinExistence type="predicted"/>
<keyword evidence="3" id="KW-1185">Reference proteome</keyword>
<dbReference type="Proteomes" id="UP000039046">
    <property type="component" value="Unassembled WGS sequence"/>
</dbReference>
<dbReference type="Pfam" id="PF23868">
    <property type="entry name" value="Mmc1_C"/>
    <property type="match status" value="1"/>
</dbReference>
<dbReference type="OrthoDB" id="5319015at2759"/>